<sequence>MIALARRDAALRNDLWQQAVDIRREWLGVGLCTEPADRRATEEAIASILHRRPEFVWVDSPRAALPYLHGLPSHEDLRAWVASRRPPGRPPIASDIAAGLSFLRSTVEESYAEPPSDRPLPKRKKGEPWPVLPPERGLELGLPFKQILTQGVREALFRTFSGLYLPVRSALGRPPVGWYGQQDAWWIAYADVLRRLGPAPARADRELAAWETLARSSGWWWPGDGRCVIVERPAAVHTSPVPGSWHEERRLDRVEYRDGWSVTSAVS</sequence>
<gene>
    <name evidence="2" type="ORF">Ade02nite_04230</name>
</gene>
<dbReference type="EMBL" id="BOMI01000006">
    <property type="protein sequence ID" value="GID71782.1"/>
    <property type="molecule type" value="Genomic_DNA"/>
</dbReference>
<dbReference type="InterPro" id="IPR046633">
    <property type="entry name" value="DUF6745"/>
</dbReference>
<dbReference type="Pfam" id="PF20530">
    <property type="entry name" value="DUF6745"/>
    <property type="match status" value="1"/>
</dbReference>
<reference evidence="2 3" key="1">
    <citation type="submission" date="2021-01" db="EMBL/GenBank/DDBJ databases">
        <title>Whole genome shotgun sequence of Actinoplanes deccanensis NBRC 13994.</title>
        <authorList>
            <person name="Komaki H."/>
            <person name="Tamura T."/>
        </authorList>
    </citation>
    <scope>NUCLEOTIDE SEQUENCE [LARGE SCALE GENOMIC DNA]</scope>
    <source>
        <strain evidence="2 3">NBRC 13994</strain>
    </source>
</reference>
<name>A0ABQ3XVS5_9ACTN</name>
<dbReference type="Proteomes" id="UP000609879">
    <property type="component" value="Unassembled WGS sequence"/>
</dbReference>
<accession>A0ABQ3XVS5</accession>
<evidence type="ECO:0000313" key="3">
    <source>
        <dbReference type="Proteomes" id="UP000609879"/>
    </source>
</evidence>
<organism evidence="2 3">
    <name type="scientific">Paractinoplanes deccanensis</name>
    <dbReference type="NCBI Taxonomy" id="113561"/>
    <lineage>
        <taxon>Bacteria</taxon>
        <taxon>Bacillati</taxon>
        <taxon>Actinomycetota</taxon>
        <taxon>Actinomycetes</taxon>
        <taxon>Micromonosporales</taxon>
        <taxon>Micromonosporaceae</taxon>
        <taxon>Paractinoplanes</taxon>
    </lineage>
</organism>
<proteinExistence type="predicted"/>
<evidence type="ECO:0000313" key="2">
    <source>
        <dbReference type="EMBL" id="GID71782.1"/>
    </source>
</evidence>
<evidence type="ECO:0000259" key="1">
    <source>
        <dbReference type="Pfam" id="PF20530"/>
    </source>
</evidence>
<protein>
    <recommendedName>
        <fullName evidence="1">DUF6745 domain-containing protein</fullName>
    </recommendedName>
</protein>
<comment type="caution">
    <text evidence="2">The sequence shown here is derived from an EMBL/GenBank/DDBJ whole genome shotgun (WGS) entry which is preliminary data.</text>
</comment>
<keyword evidence="3" id="KW-1185">Reference proteome</keyword>
<feature type="domain" description="DUF6745" evidence="1">
    <location>
        <begin position="179"/>
        <end position="241"/>
    </location>
</feature>